<dbReference type="Gene3D" id="3.40.910.10">
    <property type="entry name" value="Deoxyhypusine synthase"/>
    <property type="match status" value="1"/>
</dbReference>
<proteinExistence type="inferred from homology"/>
<comment type="similarity">
    <text evidence="2">Belongs to the deoxyhypusine synthase family.</text>
</comment>
<dbReference type="SUPFAM" id="SSF53067">
    <property type="entry name" value="Actin-like ATPase domain"/>
    <property type="match status" value="1"/>
</dbReference>
<dbReference type="Proteomes" id="UP000631114">
    <property type="component" value="Unassembled WGS sequence"/>
</dbReference>
<dbReference type="EMBL" id="JADFTS010000005">
    <property type="protein sequence ID" value="KAF9605172.1"/>
    <property type="molecule type" value="Genomic_DNA"/>
</dbReference>
<organism evidence="4 5">
    <name type="scientific">Coptis chinensis</name>
    <dbReference type="NCBI Taxonomy" id="261450"/>
    <lineage>
        <taxon>Eukaryota</taxon>
        <taxon>Viridiplantae</taxon>
        <taxon>Streptophyta</taxon>
        <taxon>Embryophyta</taxon>
        <taxon>Tracheophyta</taxon>
        <taxon>Spermatophyta</taxon>
        <taxon>Magnoliopsida</taxon>
        <taxon>Ranunculales</taxon>
        <taxon>Ranunculaceae</taxon>
        <taxon>Coptidoideae</taxon>
        <taxon>Coptis</taxon>
    </lineage>
</organism>
<dbReference type="AlphaFoldDB" id="A0A835HVW1"/>
<dbReference type="SUPFAM" id="SSF52467">
    <property type="entry name" value="DHS-like NAD/FAD-binding domain"/>
    <property type="match status" value="1"/>
</dbReference>
<evidence type="ECO:0000256" key="1">
    <source>
        <dbReference type="ARBA" id="ARBA00001911"/>
    </source>
</evidence>
<dbReference type="InterPro" id="IPR043129">
    <property type="entry name" value="ATPase_NBD"/>
</dbReference>
<dbReference type="Gene3D" id="2.30.36.70">
    <property type="entry name" value="Actin, Chain A, domain 2"/>
    <property type="match status" value="1"/>
</dbReference>
<keyword evidence="5" id="KW-1185">Reference proteome</keyword>
<dbReference type="InterPro" id="IPR029035">
    <property type="entry name" value="DHS-like_NAD/FAD-binding_dom"/>
</dbReference>
<dbReference type="PANTHER" id="PTHR11703:SF0">
    <property type="entry name" value="DEOXYHYPUSINE SYNTHASE"/>
    <property type="match status" value="1"/>
</dbReference>
<evidence type="ECO:0008006" key="6">
    <source>
        <dbReference type="Google" id="ProtNLM"/>
    </source>
</evidence>
<evidence type="ECO:0000256" key="2">
    <source>
        <dbReference type="ARBA" id="ARBA00009892"/>
    </source>
</evidence>
<reference evidence="4 5" key="1">
    <citation type="submission" date="2020-10" db="EMBL/GenBank/DDBJ databases">
        <title>The Coptis chinensis genome and diversification of protoberbering-type alkaloids.</title>
        <authorList>
            <person name="Wang B."/>
            <person name="Shu S."/>
            <person name="Song C."/>
            <person name="Liu Y."/>
        </authorList>
    </citation>
    <scope>NUCLEOTIDE SEQUENCE [LARGE SCALE GENOMIC DNA]</scope>
    <source>
        <strain evidence="4">HL-2020</strain>
        <tissue evidence="4">Leaf</tissue>
    </source>
</reference>
<sequence>MVSTSFQASNLGEAIEIVNEMIDWRLSDEALVEGCSEEERDLEFRESTKCKIFLGFTSNLISSGVCDTVRYLVEHRMGGFAGDDAPTTVFPSIVGRPRNTGVMVGMGRKDAYVGDEA</sequence>
<dbReference type="Pfam" id="PF01916">
    <property type="entry name" value="DS"/>
    <property type="match status" value="1"/>
</dbReference>
<evidence type="ECO:0000313" key="4">
    <source>
        <dbReference type="EMBL" id="KAF9605172.1"/>
    </source>
</evidence>
<dbReference type="InterPro" id="IPR036982">
    <property type="entry name" value="Deoxyhypusine_synthase_sf"/>
</dbReference>
<protein>
    <recommendedName>
        <fullName evidence="6">Deoxyhypusine synthase</fullName>
    </recommendedName>
</protein>
<gene>
    <name evidence="4" type="ORF">IFM89_014285</name>
</gene>
<keyword evidence="3" id="KW-0520">NAD</keyword>
<dbReference type="GO" id="GO:0005737">
    <property type="term" value="C:cytoplasm"/>
    <property type="evidence" value="ECO:0007669"/>
    <property type="project" value="TreeGrafter"/>
</dbReference>
<dbReference type="OrthoDB" id="1700653at2759"/>
<evidence type="ECO:0000256" key="3">
    <source>
        <dbReference type="ARBA" id="ARBA00023027"/>
    </source>
</evidence>
<comment type="caution">
    <text evidence="4">The sequence shown here is derived from an EMBL/GenBank/DDBJ whole genome shotgun (WGS) entry which is preliminary data.</text>
</comment>
<accession>A0A835HVW1</accession>
<dbReference type="InterPro" id="IPR002773">
    <property type="entry name" value="Deoxyhypusine_synthase"/>
</dbReference>
<dbReference type="PANTHER" id="PTHR11703">
    <property type="entry name" value="DEOXYHYPUSINE SYNTHASE"/>
    <property type="match status" value="1"/>
</dbReference>
<dbReference type="GO" id="GO:0034038">
    <property type="term" value="F:deoxyhypusine synthase activity"/>
    <property type="evidence" value="ECO:0007669"/>
    <property type="project" value="TreeGrafter"/>
</dbReference>
<evidence type="ECO:0000313" key="5">
    <source>
        <dbReference type="Proteomes" id="UP000631114"/>
    </source>
</evidence>
<comment type="cofactor">
    <cofactor evidence="1">
        <name>NAD(+)</name>
        <dbReference type="ChEBI" id="CHEBI:57540"/>
    </cofactor>
</comment>
<name>A0A835HVW1_9MAGN</name>